<name>A0A838CXA3_9BACI</name>
<protein>
    <submittedName>
        <fullName evidence="2">NERD domain-containing protein</fullName>
    </submittedName>
</protein>
<dbReference type="AlphaFoldDB" id="A0A838CXA3"/>
<dbReference type="InterPro" id="IPR011528">
    <property type="entry name" value="NERD"/>
</dbReference>
<comment type="caution">
    <text evidence="2">The sequence shown here is derived from an EMBL/GenBank/DDBJ whole genome shotgun (WGS) entry which is preliminary data.</text>
</comment>
<organism evidence="2 3">
    <name type="scientific">Halobacillus locisalis</name>
    <dbReference type="NCBI Taxonomy" id="220753"/>
    <lineage>
        <taxon>Bacteria</taxon>
        <taxon>Bacillati</taxon>
        <taxon>Bacillota</taxon>
        <taxon>Bacilli</taxon>
        <taxon>Bacillales</taxon>
        <taxon>Bacillaceae</taxon>
        <taxon>Halobacillus</taxon>
    </lineage>
</organism>
<evidence type="ECO:0000259" key="1">
    <source>
        <dbReference type="PROSITE" id="PS50965"/>
    </source>
</evidence>
<dbReference type="Proteomes" id="UP000571017">
    <property type="component" value="Unassembled WGS sequence"/>
</dbReference>
<dbReference type="PROSITE" id="PS50965">
    <property type="entry name" value="NERD"/>
    <property type="match status" value="1"/>
</dbReference>
<sequence>MHRMKTDELLQLEVCIERLDPASPSYSLIKQDFLRRTAGYVGESTVDRYLQYLPPHAHSFQDLRLFDGIQHFQMDFLLLIDGTLTIVEVKNYKGKIIFDFNHQQLIRELDGREDIFPDPFIQVEHHTVQLSRWLSERGFPLIPIQFFVVISNPQTLIETRGHDSLSYKKRIMRARRFPHLLQSLKNPNDSPAWTDDDRDTFIRIVANENSPYNGSVMKKYGIMLNDLQWGVECPACSKSGMKRRRDHWHCECGRKSDDAHKKLLMDYALLLGPEITNATFRQIAFIDSEYIARKLLTENCRFNFGNTKNRRYYINMDI</sequence>
<proteinExistence type="predicted"/>
<accession>A0A838CXA3</accession>
<gene>
    <name evidence="2" type="ORF">H0266_15970</name>
</gene>
<reference evidence="2 3" key="1">
    <citation type="journal article" date="2004" name="Extremophiles">
        <title>Halobacillus locisalis sp. nov., a halophilic bacterium isolated from a marine solar saltern of the Yellow Sea in Korea.</title>
        <authorList>
            <person name="Yoon J.H."/>
            <person name="Kang K.H."/>
            <person name="Oh T.K."/>
            <person name="Park Y.H."/>
        </authorList>
    </citation>
    <scope>NUCLEOTIDE SEQUENCE [LARGE SCALE GENOMIC DNA]</scope>
    <source>
        <strain evidence="2 3">KCTC 3788</strain>
    </source>
</reference>
<dbReference type="Pfam" id="PF08378">
    <property type="entry name" value="NERD"/>
    <property type="match status" value="1"/>
</dbReference>
<keyword evidence="3" id="KW-1185">Reference proteome</keyword>
<feature type="domain" description="NERD" evidence="1">
    <location>
        <begin position="38"/>
        <end position="153"/>
    </location>
</feature>
<evidence type="ECO:0000313" key="2">
    <source>
        <dbReference type="EMBL" id="MBA2176395.1"/>
    </source>
</evidence>
<evidence type="ECO:0000313" key="3">
    <source>
        <dbReference type="Proteomes" id="UP000571017"/>
    </source>
</evidence>
<dbReference type="EMBL" id="JACEFG010000003">
    <property type="protein sequence ID" value="MBA2176395.1"/>
    <property type="molecule type" value="Genomic_DNA"/>
</dbReference>